<dbReference type="SUPFAM" id="SSF46785">
    <property type="entry name" value="Winged helix' DNA-binding domain"/>
    <property type="match status" value="1"/>
</dbReference>
<evidence type="ECO:0000256" key="3">
    <source>
        <dbReference type="ARBA" id="ARBA00023163"/>
    </source>
</evidence>
<dbReference type="InterPro" id="IPR008920">
    <property type="entry name" value="TF_FadR/GntR_C"/>
</dbReference>
<gene>
    <name evidence="5" type="ORF">COB20_12315</name>
</gene>
<dbReference type="InterPro" id="IPR036388">
    <property type="entry name" value="WH-like_DNA-bd_sf"/>
</dbReference>
<dbReference type="CDD" id="cd07377">
    <property type="entry name" value="WHTH_GntR"/>
    <property type="match status" value="1"/>
</dbReference>
<dbReference type="PANTHER" id="PTHR43537">
    <property type="entry name" value="TRANSCRIPTIONAL REGULATOR, GNTR FAMILY"/>
    <property type="match status" value="1"/>
</dbReference>
<dbReference type="Gene3D" id="1.10.10.10">
    <property type="entry name" value="Winged helix-like DNA-binding domain superfamily/Winged helix DNA-binding domain"/>
    <property type="match status" value="1"/>
</dbReference>
<keyword evidence="1" id="KW-0805">Transcription regulation</keyword>
<dbReference type="InterPro" id="IPR036390">
    <property type="entry name" value="WH_DNA-bd_sf"/>
</dbReference>
<dbReference type="GO" id="GO:0003677">
    <property type="term" value="F:DNA binding"/>
    <property type="evidence" value="ECO:0007669"/>
    <property type="project" value="UniProtKB-KW"/>
</dbReference>
<evidence type="ECO:0000256" key="2">
    <source>
        <dbReference type="ARBA" id="ARBA00023125"/>
    </source>
</evidence>
<dbReference type="Pfam" id="PF00392">
    <property type="entry name" value="GntR"/>
    <property type="match status" value="1"/>
</dbReference>
<evidence type="ECO:0000259" key="4">
    <source>
        <dbReference type="PROSITE" id="PS50949"/>
    </source>
</evidence>
<protein>
    <recommendedName>
        <fullName evidence="4">HTH gntR-type domain-containing protein</fullName>
    </recommendedName>
</protein>
<comment type="caution">
    <text evidence="5">The sequence shown here is derived from an EMBL/GenBank/DDBJ whole genome shotgun (WGS) entry which is preliminary data.</text>
</comment>
<dbReference type="AlphaFoldDB" id="A0A2A4WZH8"/>
<keyword evidence="3" id="KW-0804">Transcription</keyword>
<dbReference type="PRINTS" id="PR00035">
    <property type="entry name" value="HTHGNTR"/>
</dbReference>
<feature type="domain" description="HTH gntR-type" evidence="4">
    <location>
        <begin position="5"/>
        <end position="75"/>
    </location>
</feature>
<dbReference type="PROSITE" id="PS50949">
    <property type="entry name" value="HTH_GNTR"/>
    <property type="match status" value="1"/>
</dbReference>
<reference evidence="6" key="1">
    <citation type="submission" date="2017-08" db="EMBL/GenBank/DDBJ databases">
        <title>A dynamic microbial community with high functional redundancy inhabits the cold, oxic subseafloor aquifer.</title>
        <authorList>
            <person name="Tully B.J."/>
            <person name="Wheat C.G."/>
            <person name="Glazer B.T."/>
            <person name="Huber J.A."/>
        </authorList>
    </citation>
    <scope>NUCLEOTIDE SEQUENCE [LARGE SCALE GENOMIC DNA]</scope>
</reference>
<evidence type="ECO:0000313" key="6">
    <source>
        <dbReference type="Proteomes" id="UP000218767"/>
    </source>
</evidence>
<dbReference type="EMBL" id="NVUL01000069">
    <property type="protein sequence ID" value="PCI75720.1"/>
    <property type="molecule type" value="Genomic_DNA"/>
</dbReference>
<evidence type="ECO:0000256" key="1">
    <source>
        <dbReference type="ARBA" id="ARBA00023015"/>
    </source>
</evidence>
<evidence type="ECO:0000313" key="5">
    <source>
        <dbReference type="EMBL" id="PCI75720.1"/>
    </source>
</evidence>
<dbReference type="SMART" id="SM00345">
    <property type="entry name" value="HTH_GNTR"/>
    <property type="match status" value="1"/>
</dbReference>
<organism evidence="5 6">
    <name type="scientific">SAR86 cluster bacterium</name>
    <dbReference type="NCBI Taxonomy" id="2030880"/>
    <lineage>
        <taxon>Bacteria</taxon>
        <taxon>Pseudomonadati</taxon>
        <taxon>Pseudomonadota</taxon>
        <taxon>Gammaproteobacteria</taxon>
        <taxon>SAR86 cluster</taxon>
    </lineage>
</organism>
<proteinExistence type="predicted"/>
<dbReference type="Proteomes" id="UP000218767">
    <property type="component" value="Unassembled WGS sequence"/>
</dbReference>
<sequence>MSSTNTISHEIADTLRDEILRQRYRSGDRFPSERDLAVRFDASRGAVREALSQLEQLGLIHTQPGGARVQSVNAASLAVLGPLMALDGYPDPLLVDQFLQTFGVLTAMTAKNAVNAASPEQLIQLKKLVLELADHSDDFEAMQPRWRELLEAMSTIADNLVVRLISNDLKAQFVDQMMKLGIHPKIERSSIDQLLTGLRVGMNKQDGEIAGQAMQNHFQELRAAVGEAIKFRDKEPSIRAVN</sequence>
<dbReference type="Gene3D" id="1.20.120.530">
    <property type="entry name" value="GntR ligand-binding domain-like"/>
    <property type="match status" value="1"/>
</dbReference>
<name>A0A2A4WZH8_9GAMM</name>
<keyword evidence="2" id="KW-0238">DNA-binding</keyword>
<dbReference type="GO" id="GO:0003700">
    <property type="term" value="F:DNA-binding transcription factor activity"/>
    <property type="evidence" value="ECO:0007669"/>
    <property type="project" value="InterPro"/>
</dbReference>
<accession>A0A2A4WZH8</accession>
<dbReference type="InterPro" id="IPR000524">
    <property type="entry name" value="Tscrpt_reg_HTH_GntR"/>
</dbReference>
<dbReference type="PANTHER" id="PTHR43537:SF24">
    <property type="entry name" value="GLUCONATE OPERON TRANSCRIPTIONAL REPRESSOR"/>
    <property type="match status" value="1"/>
</dbReference>